<keyword evidence="1" id="KW-0539">Nucleus</keyword>
<keyword evidence="2" id="KW-1133">Transmembrane helix</keyword>
<dbReference type="InterPro" id="IPR015257">
    <property type="entry name" value="Maf1"/>
</dbReference>
<dbReference type="OrthoDB" id="277029at2759"/>
<comment type="similarity">
    <text evidence="1">Belongs to the MAF1 family.</text>
</comment>
<dbReference type="AlphaFoldDB" id="A0A8H3WXH2"/>
<evidence type="ECO:0000313" key="3">
    <source>
        <dbReference type="EMBL" id="KAF0345972.1"/>
    </source>
</evidence>
<keyword evidence="1" id="KW-0804">Transcription</keyword>
<evidence type="ECO:0000256" key="1">
    <source>
        <dbReference type="PIRNR" id="PIRNR037240"/>
    </source>
</evidence>
<dbReference type="GO" id="GO:0000994">
    <property type="term" value="F:RNA polymerase III core binding"/>
    <property type="evidence" value="ECO:0007669"/>
    <property type="project" value="TreeGrafter"/>
</dbReference>
<evidence type="ECO:0000313" key="4">
    <source>
        <dbReference type="Proteomes" id="UP000439903"/>
    </source>
</evidence>
<dbReference type="Proteomes" id="UP000439903">
    <property type="component" value="Unassembled WGS sequence"/>
</dbReference>
<keyword evidence="4" id="KW-1185">Reference proteome</keyword>
<sequence>MKFLDISPLDSINTSLVFENPECRVIGRIETYSCKLAGVDKKLYKNLEGRWNAEITQSQSVSPDQHNFHNIISPFGPMDQPSSRRTLFNLIATLNASYPDYDFSDVKPDQFTKQPSVPMVCNYINNTLFNLGRAYIVNDLNLWQIVDDIIELDECNVYSFNPDADSDPNAEDGAISSQMIFVYTILCFFFSLSLRWSFNFFFYNKKLKRILFFTVRCLSINAPLQEDEPLDSFSGSESDIK</sequence>
<organism evidence="3 4">
    <name type="scientific">Gigaspora margarita</name>
    <dbReference type="NCBI Taxonomy" id="4874"/>
    <lineage>
        <taxon>Eukaryota</taxon>
        <taxon>Fungi</taxon>
        <taxon>Fungi incertae sedis</taxon>
        <taxon>Mucoromycota</taxon>
        <taxon>Glomeromycotina</taxon>
        <taxon>Glomeromycetes</taxon>
        <taxon>Diversisporales</taxon>
        <taxon>Gigasporaceae</taxon>
        <taxon>Gigaspora</taxon>
    </lineage>
</organism>
<dbReference type="InterPro" id="IPR038564">
    <property type="entry name" value="Maf1_sf"/>
</dbReference>
<protein>
    <recommendedName>
        <fullName evidence="1">Repressor of RNA polymerase III transcription MAF1</fullName>
    </recommendedName>
</protein>
<dbReference type="PANTHER" id="PTHR22504">
    <property type="entry name" value="REPRESSOR OF RNA POLYMERASE III TRANSCRIPTION MAF1"/>
    <property type="match status" value="1"/>
</dbReference>
<dbReference type="PIRSF" id="PIRSF037240">
    <property type="entry name" value="RNA_polIII_Trep_MAF1"/>
    <property type="match status" value="1"/>
</dbReference>
<dbReference type="GO" id="GO:0005634">
    <property type="term" value="C:nucleus"/>
    <property type="evidence" value="ECO:0007669"/>
    <property type="project" value="UniProtKB-SubCell"/>
</dbReference>
<evidence type="ECO:0000256" key="2">
    <source>
        <dbReference type="SAM" id="Phobius"/>
    </source>
</evidence>
<comment type="subcellular location">
    <subcellularLocation>
        <location evidence="1">Nucleus</location>
    </subcellularLocation>
</comment>
<reference evidence="3 4" key="1">
    <citation type="journal article" date="2019" name="Environ. Microbiol.">
        <title>At the nexus of three kingdoms: the genome of the mycorrhizal fungus Gigaspora margarita provides insights into plant, endobacterial and fungal interactions.</title>
        <authorList>
            <person name="Venice F."/>
            <person name="Ghignone S."/>
            <person name="Salvioli di Fossalunga A."/>
            <person name="Amselem J."/>
            <person name="Novero M."/>
            <person name="Xianan X."/>
            <person name="Sedzielewska Toro K."/>
            <person name="Morin E."/>
            <person name="Lipzen A."/>
            <person name="Grigoriev I.V."/>
            <person name="Henrissat B."/>
            <person name="Martin F.M."/>
            <person name="Bonfante P."/>
        </authorList>
    </citation>
    <scope>NUCLEOTIDE SEQUENCE [LARGE SCALE GENOMIC DNA]</scope>
    <source>
        <strain evidence="3 4">BEG34</strain>
    </source>
</reference>
<name>A0A8H3WXH2_GIGMA</name>
<dbReference type="Pfam" id="PF09174">
    <property type="entry name" value="Maf1"/>
    <property type="match status" value="1"/>
</dbReference>
<keyword evidence="1" id="KW-0678">Repressor</keyword>
<dbReference type="PANTHER" id="PTHR22504:SF0">
    <property type="entry name" value="REPRESSOR OF RNA POLYMERASE III TRANSCRIPTION MAF1 HOMOLOG"/>
    <property type="match status" value="1"/>
</dbReference>
<feature type="transmembrane region" description="Helical" evidence="2">
    <location>
        <begin position="180"/>
        <end position="203"/>
    </location>
</feature>
<keyword evidence="1" id="KW-0805">Transcription regulation</keyword>
<keyword evidence="2" id="KW-0812">Transmembrane</keyword>
<dbReference type="EMBL" id="WTPW01003327">
    <property type="protein sequence ID" value="KAF0345972.1"/>
    <property type="molecule type" value="Genomic_DNA"/>
</dbReference>
<dbReference type="GO" id="GO:0016480">
    <property type="term" value="P:negative regulation of transcription by RNA polymerase III"/>
    <property type="evidence" value="ECO:0007669"/>
    <property type="project" value="UniProtKB-UniRule"/>
</dbReference>
<accession>A0A8H3WXH2</accession>
<comment type="function">
    <text evidence="1">Mediator of diverse signals that repress RNA polymerase III transcription. Inhibits the de novo assembly of TFIIIB onto DNA.</text>
</comment>
<comment type="caution">
    <text evidence="3">The sequence shown here is derived from an EMBL/GenBank/DDBJ whole genome shotgun (WGS) entry which is preliminary data.</text>
</comment>
<proteinExistence type="inferred from homology"/>
<gene>
    <name evidence="3" type="ORF">F8M41_015744</name>
</gene>
<keyword evidence="2" id="KW-0472">Membrane</keyword>
<dbReference type="Gene3D" id="3.40.1000.50">
    <property type="entry name" value="Repressor of RNA polymerase III transcription Maf1"/>
    <property type="match status" value="2"/>
</dbReference>